<gene>
    <name evidence="2" type="ORF">FSB_LOCUS18794</name>
</gene>
<reference evidence="2" key="1">
    <citation type="submission" date="2018-02" db="EMBL/GenBank/DDBJ databases">
        <authorList>
            <person name="Cohen D.B."/>
            <person name="Kent A.D."/>
        </authorList>
    </citation>
    <scope>NUCLEOTIDE SEQUENCE</scope>
</reference>
<feature type="compositionally biased region" description="Basic and acidic residues" evidence="1">
    <location>
        <begin position="9"/>
        <end position="25"/>
    </location>
</feature>
<evidence type="ECO:0000256" key="1">
    <source>
        <dbReference type="SAM" id="MobiDB-lite"/>
    </source>
</evidence>
<name>A0A2N9FUF7_FAGSY</name>
<dbReference type="EMBL" id="OIVN01001189">
    <property type="protein sequence ID" value="SPC90912.1"/>
    <property type="molecule type" value="Genomic_DNA"/>
</dbReference>
<dbReference type="AlphaFoldDB" id="A0A2N9FUF7"/>
<organism evidence="2">
    <name type="scientific">Fagus sylvatica</name>
    <name type="common">Beechnut</name>
    <dbReference type="NCBI Taxonomy" id="28930"/>
    <lineage>
        <taxon>Eukaryota</taxon>
        <taxon>Viridiplantae</taxon>
        <taxon>Streptophyta</taxon>
        <taxon>Embryophyta</taxon>
        <taxon>Tracheophyta</taxon>
        <taxon>Spermatophyta</taxon>
        <taxon>Magnoliopsida</taxon>
        <taxon>eudicotyledons</taxon>
        <taxon>Gunneridae</taxon>
        <taxon>Pentapetalae</taxon>
        <taxon>rosids</taxon>
        <taxon>fabids</taxon>
        <taxon>Fagales</taxon>
        <taxon>Fagaceae</taxon>
        <taxon>Fagus</taxon>
    </lineage>
</organism>
<feature type="region of interest" description="Disordered" evidence="1">
    <location>
        <begin position="38"/>
        <end position="57"/>
    </location>
</feature>
<evidence type="ECO:0000313" key="2">
    <source>
        <dbReference type="EMBL" id="SPC90912.1"/>
    </source>
</evidence>
<protein>
    <submittedName>
        <fullName evidence="2">Uncharacterized protein</fullName>
    </submittedName>
</protein>
<feature type="region of interest" description="Disordered" evidence="1">
    <location>
        <begin position="1"/>
        <end position="25"/>
    </location>
</feature>
<sequence>MKNPNTKMLEQKLTEHPMSGDDQRNPIKIGPCHWNSATRSIATGDSPAGSSSKARRNLSINSFGLRRSSLRKIHLCYHVNFLQEEDHGKAMIYELFGYPSPVLKLFFNNKLKGSLPHITERTTKQMEEDATATTTKLKSCCEVT</sequence>
<accession>A0A2N9FUF7</accession>
<proteinExistence type="predicted"/>